<keyword evidence="1" id="KW-1133">Transmembrane helix</keyword>
<dbReference type="EMBL" id="JBFNQD010000001">
    <property type="protein sequence ID" value="MEW9304612.1"/>
    <property type="molecule type" value="Genomic_DNA"/>
</dbReference>
<reference evidence="2 3" key="1">
    <citation type="submission" date="2024-07" db="EMBL/GenBank/DDBJ databases">
        <title>Description of Labrys sedimenti sp. nov., isolated from a diclofenac-degrading enrichment culture.</title>
        <authorList>
            <person name="Tancsics A."/>
            <person name="Csepanyi A."/>
        </authorList>
    </citation>
    <scope>NUCLEOTIDE SEQUENCE [LARGE SCALE GENOMIC DNA]</scope>
    <source>
        <strain evidence="2 3">LMG 23578</strain>
    </source>
</reference>
<evidence type="ECO:0000313" key="2">
    <source>
        <dbReference type="EMBL" id="MEW9304612.1"/>
    </source>
</evidence>
<keyword evidence="3" id="KW-1185">Reference proteome</keyword>
<feature type="transmembrane region" description="Helical" evidence="1">
    <location>
        <begin position="33"/>
        <end position="55"/>
    </location>
</feature>
<name>A0ABV3PG56_9HYPH</name>
<feature type="transmembrane region" description="Helical" evidence="1">
    <location>
        <begin position="208"/>
        <end position="229"/>
    </location>
</feature>
<dbReference type="Proteomes" id="UP001555786">
    <property type="component" value="Unassembled WGS sequence"/>
</dbReference>
<feature type="transmembrane region" description="Helical" evidence="1">
    <location>
        <begin position="136"/>
        <end position="153"/>
    </location>
</feature>
<gene>
    <name evidence="2" type="ORF">ABXS05_03630</name>
</gene>
<keyword evidence="1" id="KW-0812">Transmembrane</keyword>
<organism evidence="2 3">
    <name type="scientific">Labrys neptuniae</name>
    <dbReference type="NCBI Taxonomy" id="376174"/>
    <lineage>
        <taxon>Bacteria</taxon>
        <taxon>Pseudomonadati</taxon>
        <taxon>Pseudomonadota</taxon>
        <taxon>Alphaproteobacteria</taxon>
        <taxon>Hyphomicrobiales</taxon>
        <taxon>Xanthobacteraceae</taxon>
        <taxon>Labrys</taxon>
    </lineage>
</organism>
<feature type="transmembrane region" description="Helical" evidence="1">
    <location>
        <begin position="67"/>
        <end position="89"/>
    </location>
</feature>
<evidence type="ECO:0000256" key="1">
    <source>
        <dbReference type="SAM" id="Phobius"/>
    </source>
</evidence>
<protein>
    <recommendedName>
        <fullName evidence="4">Glycerophosphoryl diester phosphodiesterase membrane domain-containing protein</fullName>
    </recommendedName>
</protein>
<accession>A0ABV3PG56</accession>
<proteinExistence type="predicted"/>
<feature type="transmembrane region" description="Helical" evidence="1">
    <location>
        <begin position="110"/>
        <end position="130"/>
    </location>
</feature>
<evidence type="ECO:0008006" key="4">
    <source>
        <dbReference type="Google" id="ProtNLM"/>
    </source>
</evidence>
<comment type="caution">
    <text evidence="2">The sequence shown here is derived from an EMBL/GenBank/DDBJ whole genome shotgun (WGS) entry which is preliminary data.</text>
</comment>
<feature type="transmembrane region" description="Helical" evidence="1">
    <location>
        <begin position="174"/>
        <end position="196"/>
    </location>
</feature>
<dbReference type="RefSeq" id="WP_367622959.1">
    <property type="nucleotide sequence ID" value="NZ_JBFNQD010000001.1"/>
</dbReference>
<evidence type="ECO:0000313" key="3">
    <source>
        <dbReference type="Proteomes" id="UP001555786"/>
    </source>
</evidence>
<sequence>MTNYSQVTGSGDFNIGALISESFAVLHRALPRFLALGLIPIIPLIFSTLVVGASAPGELPSNFGAGVFLVLLYIILLFAIQGGMIYGAFSELRGQSFAVGDALSKGFARFLPLLGVSILTGLLVLIGSALFLAPGLWLLCILYSAVAVCVVEQRGVFDSMSRSGELTSGYRWRILGLVLIVFIASIVTSSIIEYVVGSVGGPLFGSLLANLFQVYLTALSCVLSALVYYRLRSIKEGIDIDRLADVFD</sequence>
<keyword evidence="1" id="KW-0472">Membrane</keyword>